<name>A0A1X7RZF1_ZYMT9</name>
<gene>
    <name evidence="1" type="ORF">ZT3D7_G7966</name>
</gene>
<keyword evidence="2" id="KW-1185">Reference proteome</keyword>
<dbReference type="Proteomes" id="UP000215127">
    <property type="component" value="Chromosome 7"/>
</dbReference>
<sequence length="221" mass="25462">MADECATRGIFSKLSPELRNEIYFLSLTDFHVETKDGQVLQDRKTHHRVSRKIPPLAQVNRALREDLLPMLFCNKHFSFYSHGSSKDDFSNDDDRDNDRNYVGEWLRSFGDGLRYVKSMTITSPPRRAYYGCLCDTPSCGHYLLHLAVDEYTIKPTLYFTVEDGTIDIMKMTRNSVENALPGVQDVVLKHFEAAGRTLKKLPGVIKELKIFRLGRLIRRPC</sequence>
<protein>
    <submittedName>
        <fullName evidence="1">Uncharacterized protein</fullName>
    </submittedName>
</protein>
<dbReference type="AlphaFoldDB" id="A0A1X7RZF1"/>
<dbReference type="EMBL" id="LT853698">
    <property type="protein sequence ID" value="SMQ52813.1"/>
    <property type="molecule type" value="Genomic_DNA"/>
</dbReference>
<accession>A0A1X7RZF1</accession>
<organism evidence="1 2">
    <name type="scientific">Zymoseptoria tritici (strain ST99CH_3D7)</name>
    <dbReference type="NCBI Taxonomy" id="1276538"/>
    <lineage>
        <taxon>Eukaryota</taxon>
        <taxon>Fungi</taxon>
        <taxon>Dikarya</taxon>
        <taxon>Ascomycota</taxon>
        <taxon>Pezizomycotina</taxon>
        <taxon>Dothideomycetes</taxon>
        <taxon>Dothideomycetidae</taxon>
        <taxon>Mycosphaerellales</taxon>
        <taxon>Mycosphaerellaceae</taxon>
        <taxon>Zymoseptoria</taxon>
    </lineage>
</organism>
<evidence type="ECO:0000313" key="1">
    <source>
        <dbReference type="EMBL" id="SMQ52813.1"/>
    </source>
</evidence>
<proteinExistence type="predicted"/>
<evidence type="ECO:0000313" key="2">
    <source>
        <dbReference type="Proteomes" id="UP000215127"/>
    </source>
</evidence>
<reference evidence="1 2" key="1">
    <citation type="submission" date="2016-06" db="EMBL/GenBank/DDBJ databases">
        <authorList>
            <person name="Kjaerup R.B."/>
            <person name="Dalgaard T.S."/>
            <person name="Juul-Madsen H.R."/>
        </authorList>
    </citation>
    <scope>NUCLEOTIDE SEQUENCE [LARGE SCALE GENOMIC DNA]</scope>
</reference>